<accession>A0A6L7GCJ2</accession>
<dbReference type="OrthoDB" id="9771584at2"/>
<dbReference type="AlphaFoldDB" id="A0A6L7GCJ2"/>
<proteinExistence type="predicted"/>
<dbReference type="CDD" id="cd10935">
    <property type="entry name" value="CE4_WalW"/>
    <property type="match status" value="1"/>
</dbReference>
<comment type="caution">
    <text evidence="1">The sequence shown here is derived from an EMBL/GenBank/DDBJ whole genome shotgun (WGS) entry which is preliminary data.</text>
</comment>
<evidence type="ECO:0000313" key="1">
    <source>
        <dbReference type="EMBL" id="MXP13762.1"/>
    </source>
</evidence>
<reference evidence="1 2" key="1">
    <citation type="submission" date="2019-12" db="EMBL/GenBank/DDBJ databases">
        <title>Genomic-based taxomic classification of the family Erythrobacteraceae.</title>
        <authorList>
            <person name="Xu L."/>
        </authorList>
    </citation>
    <scope>NUCLEOTIDE SEQUENCE [LARGE SCALE GENOMIC DNA]</scope>
    <source>
        <strain evidence="1 2">KCTC 52259</strain>
    </source>
</reference>
<dbReference type="EMBL" id="WTYU01000001">
    <property type="protein sequence ID" value="MXP13762.1"/>
    <property type="molecule type" value="Genomic_DNA"/>
</dbReference>
<dbReference type="Gene3D" id="3.20.20.370">
    <property type="entry name" value="Glycoside hydrolase/deacetylase"/>
    <property type="match status" value="1"/>
</dbReference>
<dbReference type="Proteomes" id="UP000473531">
    <property type="component" value="Unassembled WGS sequence"/>
</dbReference>
<keyword evidence="2" id="KW-1185">Reference proteome</keyword>
<evidence type="ECO:0000313" key="2">
    <source>
        <dbReference type="Proteomes" id="UP000473531"/>
    </source>
</evidence>
<dbReference type="SUPFAM" id="SSF88713">
    <property type="entry name" value="Glycoside hydrolase/deacetylase"/>
    <property type="match status" value="1"/>
</dbReference>
<protein>
    <submittedName>
        <fullName evidence="1">WalW protein</fullName>
    </submittedName>
</protein>
<dbReference type="GO" id="GO:0005975">
    <property type="term" value="P:carbohydrate metabolic process"/>
    <property type="evidence" value="ECO:0007669"/>
    <property type="project" value="InterPro"/>
</dbReference>
<gene>
    <name evidence="1" type="ORF">GRI44_03215</name>
</gene>
<name>A0A6L7GCJ2_9SPHN</name>
<organism evidence="1 2">
    <name type="scientific">Allopontixanthobacter confluentis</name>
    <dbReference type="NCBI Taxonomy" id="1849021"/>
    <lineage>
        <taxon>Bacteria</taxon>
        <taxon>Pseudomonadati</taxon>
        <taxon>Pseudomonadota</taxon>
        <taxon>Alphaproteobacteria</taxon>
        <taxon>Sphingomonadales</taxon>
        <taxon>Erythrobacteraceae</taxon>
        <taxon>Allopontixanthobacter</taxon>
    </lineage>
</organism>
<dbReference type="InterPro" id="IPR011330">
    <property type="entry name" value="Glyco_hydro/deAcase_b/a-brl"/>
</dbReference>
<dbReference type="RefSeq" id="WP_160600005.1">
    <property type="nucleotide sequence ID" value="NZ_WTYU01000001.1"/>
</dbReference>
<sequence length="332" mass="37326">MKRPDSASPRNFRTARFVSSFGQRSLLTVDTEEEFDWSGPFSRTGYGVRHVGQICKFQDFCESIGVTPVYLVDWPIATLPLAIETIGAAVNAGKAEIGIQLHPWVNPPHDEQPGPHNSYAGNLPAELEDQKFTRLRDLIEQNFGVPPLIYRAGRYGLGPNSAAMLRRSGIAIDSSVRSTFDYSDGQGPNYSQYPVVPFWLDEPRGVLELPLTTVFWGMLRKQGRFLYPRLRKHPLVLGVLARLALLERIPLTPEGVTVDEARRGIDIALDDGLPLLVLSFHSPSLAPGNTPYVRNQHDVDCLYDWWRRVYAYLEKRGVVPTTIREIIDSVEN</sequence>